<dbReference type="RefSeq" id="WP_377773205.1">
    <property type="nucleotide sequence ID" value="NZ_JBHUOQ010000001.1"/>
</dbReference>
<accession>A0ABW5WY44</accession>
<dbReference type="EMBL" id="JBHUOQ010000001">
    <property type="protein sequence ID" value="MFD2830354.1"/>
    <property type="molecule type" value="Genomic_DNA"/>
</dbReference>
<dbReference type="Proteomes" id="UP001597519">
    <property type="component" value="Unassembled WGS sequence"/>
</dbReference>
<keyword evidence="3" id="KW-1185">Reference proteome</keyword>
<protein>
    <submittedName>
        <fullName evidence="2">Uncharacterized protein</fullName>
    </submittedName>
</protein>
<evidence type="ECO:0000313" key="2">
    <source>
        <dbReference type="EMBL" id="MFD2830354.1"/>
    </source>
</evidence>
<comment type="caution">
    <text evidence="2">The sequence shown here is derived from an EMBL/GenBank/DDBJ whole genome shotgun (WGS) entry which is preliminary data.</text>
</comment>
<organism evidence="2 3">
    <name type="scientific">Corticicoccus populi</name>
    <dbReference type="NCBI Taxonomy" id="1812821"/>
    <lineage>
        <taxon>Bacteria</taxon>
        <taxon>Bacillati</taxon>
        <taxon>Bacillota</taxon>
        <taxon>Bacilli</taxon>
        <taxon>Bacillales</taxon>
        <taxon>Staphylococcaceae</taxon>
        <taxon>Corticicoccus</taxon>
    </lineage>
</organism>
<name>A0ABW5WY44_9STAP</name>
<gene>
    <name evidence="2" type="ORF">ACFSX4_07700</name>
</gene>
<sequence>MIAEIVERAKERQKESIEIANMKNPKHKRNNVLGSAGPNPLKPTNTNQEIGKLAGVCTLA</sequence>
<reference evidence="3" key="1">
    <citation type="journal article" date="2019" name="Int. J. Syst. Evol. Microbiol.">
        <title>The Global Catalogue of Microorganisms (GCM) 10K type strain sequencing project: providing services to taxonomists for standard genome sequencing and annotation.</title>
        <authorList>
            <consortium name="The Broad Institute Genomics Platform"/>
            <consortium name="The Broad Institute Genome Sequencing Center for Infectious Disease"/>
            <person name="Wu L."/>
            <person name="Ma J."/>
        </authorList>
    </citation>
    <scope>NUCLEOTIDE SEQUENCE [LARGE SCALE GENOMIC DNA]</scope>
    <source>
        <strain evidence="3">KCTC 33575</strain>
    </source>
</reference>
<proteinExistence type="predicted"/>
<evidence type="ECO:0000256" key="1">
    <source>
        <dbReference type="SAM" id="MobiDB-lite"/>
    </source>
</evidence>
<feature type="region of interest" description="Disordered" evidence="1">
    <location>
        <begin position="23"/>
        <end position="47"/>
    </location>
</feature>
<evidence type="ECO:0000313" key="3">
    <source>
        <dbReference type="Proteomes" id="UP001597519"/>
    </source>
</evidence>